<dbReference type="Proteomes" id="UP001212042">
    <property type="component" value="Unassembled WGS sequence"/>
</dbReference>
<organism evidence="2 3">
    <name type="scientific">Pseudomonas aestuarii</name>
    <dbReference type="NCBI Taxonomy" id="3018340"/>
    <lineage>
        <taxon>Bacteria</taxon>
        <taxon>Pseudomonadati</taxon>
        <taxon>Pseudomonadota</taxon>
        <taxon>Gammaproteobacteria</taxon>
        <taxon>Pseudomonadales</taxon>
        <taxon>Pseudomonadaceae</taxon>
        <taxon>Pseudomonas</taxon>
    </lineage>
</organism>
<keyword evidence="1" id="KW-0732">Signal</keyword>
<protein>
    <submittedName>
        <fullName evidence="2">Uncharacterized protein</fullName>
    </submittedName>
</protein>
<sequence length="124" mass="14143">MKGKLTAALALASLLYGSAQAETMATGFGNHGHQYWFTDEHCEFQGHLFENQPWATSGTGRNWKLYLSDSEENIIDTGCWAFDFIKERIAYAFEKDTALEGLHFNFEETEWTQAGTNLAKHWNK</sequence>
<name>A0ABT4XLJ8_9PSED</name>
<accession>A0ABT4XLJ8</accession>
<dbReference type="EMBL" id="JAQJZJ010000014">
    <property type="protein sequence ID" value="MDA7089073.1"/>
    <property type="molecule type" value="Genomic_DNA"/>
</dbReference>
<evidence type="ECO:0000313" key="2">
    <source>
        <dbReference type="EMBL" id="MDA7089073.1"/>
    </source>
</evidence>
<keyword evidence="3" id="KW-1185">Reference proteome</keyword>
<evidence type="ECO:0000256" key="1">
    <source>
        <dbReference type="SAM" id="SignalP"/>
    </source>
</evidence>
<evidence type="ECO:0000313" key="3">
    <source>
        <dbReference type="Proteomes" id="UP001212042"/>
    </source>
</evidence>
<feature type="signal peptide" evidence="1">
    <location>
        <begin position="1"/>
        <end position="21"/>
    </location>
</feature>
<reference evidence="2 3" key="1">
    <citation type="submission" date="2023-01" db="EMBL/GenBank/DDBJ databases">
        <title>Pseudomonas SA3-5T sp. nov., isolated from tidal flat sediment.</title>
        <authorList>
            <person name="Kim H.S."/>
            <person name="Kim J.-S."/>
            <person name="Suh M.K."/>
            <person name="Eom M.K."/>
            <person name="Lee J.-S."/>
        </authorList>
    </citation>
    <scope>NUCLEOTIDE SEQUENCE [LARGE SCALE GENOMIC DNA]</scope>
    <source>
        <strain evidence="2 3">SA3-5</strain>
    </source>
</reference>
<proteinExistence type="predicted"/>
<gene>
    <name evidence="2" type="ORF">PH586_22080</name>
</gene>
<comment type="caution">
    <text evidence="2">The sequence shown here is derived from an EMBL/GenBank/DDBJ whole genome shotgun (WGS) entry which is preliminary data.</text>
</comment>
<feature type="chain" id="PRO_5045407201" evidence="1">
    <location>
        <begin position="22"/>
        <end position="124"/>
    </location>
</feature>
<dbReference type="RefSeq" id="WP_271349963.1">
    <property type="nucleotide sequence ID" value="NZ_JAQJZJ010000014.1"/>
</dbReference>